<comment type="caution">
    <text evidence="2">The sequence shown here is derived from an EMBL/GenBank/DDBJ whole genome shotgun (WGS) entry which is preliminary data.</text>
</comment>
<evidence type="ECO:0000313" key="3">
    <source>
        <dbReference type="Proteomes" id="UP000668214"/>
    </source>
</evidence>
<feature type="non-terminal residue" evidence="2">
    <location>
        <position position="1"/>
    </location>
</feature>
<dbReference type="GO" id="GO:0003676">
    <property type="term" value="F:nucleic acid binding"/>
    <property type="evidence" value="ECO:0007669"/>
    <property type="project" value="InterPro"/>
</dbReference>
<name>A0A836EF54_9HYME</name>
<feature type="region of interest" description="Disordered" evidence="1">
    <location>
        <begin position="210"/>
        <end position="233"/>
    </location>
</feature>
<keyword evidence="3" id="KW-1185">Reference proteome</keyword>
<dbReference type="Proteomes" id="UP000668214">
    <property type="component" value="Unassembled WGS sequence"/>
</dbReference>
<organism evidence="2 3">
    <name type="scientific">Pseudoatta argentina</name>
    <dbReference type="NCBI Taxonomy" id="621737"/>
    <lineage>
        <taxon>Eukaryota</taxon>
        <taxon>Metazoa</taxon>
        <taxon>Ecdysozoa</taxon>
        <taxon>Arthropoda</taxon>
        <taxon>Hexapoda</taxon>
        <taxon>Insecta</taxon>
        <taxon>Pterygota</taxon>
        <taxon>Neoptera</taxon>
        <taxon>Endopterygota</taxon>
        <taxon>Hymenoptera</taxon>
        <taxon>Apocrita</taxon>
        <taxon>Aculeata</taxon>
        <taxon>Formicoidea</taxon>
        <taxon>Formicidae</taxon>
        <taxon>Myrmicinae</taxon>
        <taxon>Pseudoatta</taxon>
    </lineage>
</organism>
<reference evidence="2" key="1">
    <citation type="submission" date="2020-02" db="EMBL/GenBank/DDBJ databases">
        <title>Relaxed selection underlies rapid genomic changes in the transitions from sociality to social parasitism in ants.</title>
        <authorList>
            <person name="Bi X."/>
        </authorList>
    </citation>
    <scope>NUCLEOTIDE SEQUENCE</scope>
    <source>
        <strain evidence="2">BGI-DK2014c</strain>
        <tissue evidence="2">Whole body</tissue>
    </source>
</reference>
<feature type="non-terminal residue" evidence="2">
    <location>
        <position position="233"/>
    </location>
</feature>
<sequence length="233" mass="27385">SHKEILETKARCYSRDIQITETCGSIEFLLPFEIIWDEKAVIIHYELIFITIDGKICNPVICTKSFMRCYLCGVMSKQFNNLDLVKHKELTFLICELLSLHAWIYFFEYLLHLGYKLDNKKWQVRSTEEKTTLENRKKKTIQKRFKTQLDLLVDRPKPGYGSSNDGNTARRFFSRELLLQRQKRKGFLHRIVTGDEKWIHYDNPKCRKSWGKPGHASTSSAKPNIHAAIRAKT</sequence>
<evidence type="ECO:0000313" key="2">
    <source>
        <dbReference type="EMBL" id="KAG5321128.1"/>
    </source>
</evidence>
<protein>
    <submittedName>
        <fullName evidence="2">MOS1T transposase</fullName>
    </submittedName>
</protein>
<proteinExistence type="predicted"/>
<evidence type="ECO:0000256" key="1">
    <source>
        <dbReference type="SAM" id="MobiDB-lite"/>
    </source>
</evidence>
<gene>
    <name evidence="2" type="ORF">G6Z78_0009536</name>
</gene>
<dbReference type="InterPro" id="IPR036397">
    <property type="entry name" value="RNaseH_sf"/>
</dbReference>
<dbReference type="EMBL" id="JAANIA010001271">
    <property type="protein sequence ID" value="KAG5321128.1"/>
    <property type="molecule type" value="Genomic_DNA"/>
</dbReference>
<dbReference type="AlphaFoldDB" id="A0A836EF54"/>
<dbReference type="Gene3D" id="3.30.420.10">
    <property type="entry name" value="Ribonuclease H-like superfamily/Ribonuclease H"/>
    <property type="match status" value="1"/>
</dbReference>
<accession>A0A836EF54</accession>